<dbReference type="SUPFAM" id="SSF48317">
    <property type="entry name" value="Acid phosphatase/Vanadium-dependent haloperoxidase"/>
    <property type="match status" value="1"/>
</dbReference>
<dbReference type="InterPro" id="IPR000326">
    <property type="entry name" value="PAP2/HPO"/>
</dbReference>
<comment type="subcellular location">
    <subcellularLocation>
        <location evidence="1">Membrane</location>
        <topology evidence="1">Multi-pass membrane protein</topology>
    </subcellularLocation>
</comment>
<dbReference type="SMART" id="SM00014">
    <property type="entry name" value="acidPPc"/>
    <property type="match status" value="1"/>
</dbReference>
<dbReference type="InterPro" id="IPR026841">
    <property type="entry name" value="Aur1/Ipt1"/>
</dbReference>
<name>A0A223S1L0_9ACTN</name>
<feature type="transmembrane region" description="Helical" evidence="5">
    <location>
        <begin position="103"/>
        <end position="122"/>
    </location>
</feature>
<feature type="domain" description="Phosphatidic acid phosphatase type 2/haloperoxidase" evidence="6">
    <location>
        <begin position="102"/>
        <end position="237"/>
    </location>
</feature>
<dbReference type="AlphaFoldDB" id="A0A223S1L0"/>
<evidence type="ECO:0000259" key="6">
    <source>
        <dbReference type="SMART" id="SM00014"/>
    </source>
</evidence>
<evidence type="ECO:0000256" key="3">
    <source>
        <dbReference type="ARBA" id="ARBA00022989"/>
    </source>
</evidence>
<feature type="transmembrane region" description="Helical" evidence="5">
    <location>
        <begin position="195"/>
        <end position="212"/>
    </location>
</feature>
<feature type="transmembrane region" description="Helical" evidence="5">
    <location>
        <begin position="169"/>
        <end position="188"/>
    </location>
</feature>
<dbReference type="PANTHER" id="PTHR31310:SF7">
    <property type="entry name" value="PA-PHOSPHATASE RELATED-FAMILY PROTEIN DDB_G0268928"/>
    <property type="match status" value="1"/>
</dbReference>
<dbReference type="Gene3D" id="1.20.144.10">
    <property type="entry name" value="Phosphatidic acid phosphatase type 2/haloperoxidase"/>
    <property type="match status" value="1"/>
</dbReference>
<proteinExistence type="predicted"/>
<reference evidence="7 8" key="1">
    <citation type="submission" date="2017-08" db="EMBL/GenBank/DDBJ databases">
        <title>The complete genome sequence of Nocardiopsis gilva YIM 90087.</title>
        <authorList>
            <person name="Yin M."/>
            <person name="Tang S."/>
        </authorList>
    </citation>
    <scope>NUCLEOTIDE SEQUENCE [LARGE SCALE GENOMIC DNA]</scope>
    <source>
        <strain evidence="7 8">YIM 90087</strain>
    </source>
</reference>
<evidence type="ECO:0000313" key="7">
    <source>
        <dbReference type="EMBL" id="ASU82011.1"/>
    </source>
</evidence>
<dbReference type="InterPro" id="IPR052185">
    <property type="entry name" value="IPC_Synthase-Related"/>
</dbReference>
<dbReference type="Pfam" id="PF14378">
    <property type="entry name" value="PAP2_3"/>
    <property type="match status" value="1"/>
</dbReference>
<dbReference type="OrthoDB" id="629685at2"/>
<gene>
    <name evidence="7" type="ORF">CDO52_03750</name>
</gene>
<accession>A0A223S1L0</accession>
<evidence type="ECO:0000256" key="1">
    <source>
        <dbReference type="ARBA" id="ARBA00004141"/>
    </source>
</evidence>
<keyword evidence="8" id="KW-1185">Reference proteome</keyword>
<dbReference type="KEGG" id="ngv:CDO52_03750"/>
<feature type="transmembrane region" description="Helical" evidence="5">
    <location>
        <begin position="218"/>
        <end position="238"/>
    </location>
</feature>
<keyword evidence="2 5" id="KW-0812">Transmembrane</keyword>
<keyword evidence="4 5" id="KW-0472">Membrane</keyword>
<feature type="transmembrane region" description="Helical" evidence="5">
    <location>
        <begin position="70"/>
        <end position="96"/>
    </location>
</feature>
<evidence type="ECO:0000256" key="5">
    <source>
        <dbReference type="SAM" id="Phobius"/>
    </source>
</evidence>
<protein>
    <recommendedName>
        <fullName evidence="6">Phosphatidic acid phosphatase type 2/haloperoxidase domain-containing protein</fullName>
    </recommendedName>
</protein>
<dbReference type="EMBL" id="CP022753">
    <property type="protein sequence ID" value="ASU82011.1"/>
    <property type="molecule type" value="Genomic_DNA"/>
</dbReference>
<organism evidence="7 8">
    <name type="scientific">Nocardiopsis gilva YIM 90087</name>
    <dbReference type="NCBI Taxonomy" id="1235441"/>
    <lineage>
        <taxon>Bacteria</taxon>
        <taxon>Bacillati</taxon>
        <taxon>Actinomycetota</taxon>
        <taxon>Actinomycetes</taxon>
        <taxon>Streptosporangiales</taxon>
        <taxon>Nocardiopsidaceae</taxon>
        <taxon>Nocardiopsis</taxon>
    </lineage>
</organism>
<sequence>MWRTGTGTAVLLGLVVAGYASAGRLASAGRPPHVHELITADAALLGWWSGGRSPVVWLQSLGYEPGVVRWWDVLACLVYASHFVAVMVVPLGLYLWDRDLALGYVRMWLVLALVGVAVYLLYPAAPPWWAARAGLIPAVSRISTHGWQGLNLPGVAELISSGQGASNPIGAMPSLHAGAALLAAVFFAPLIRRRWWPLLLLYPVSMALTLMYTGEHWFVDILAGWAAVPMAYALVAWWDRLVPAKHDAPLSAT</sequence>
<evidence type="ECO:0000313" key="8">
    <source>
        <dbReference type="Proteomes" id="UP000215005"/>
    </source>
</evidence>
<dbReference type="RefSeq" id="WP_083920040.1">
    <property type="nucleotide sequence ID" value="NZ_CP022753.1"/>
</dbReference>
<dbReference type="PANTHER" id="PTHR31310">
    <property type="match status" value="1"/>
</dbReference>
<dbReference type="InterPro" id="IPR036938">
    <property type="entry name" value="PAP2/HPO_sf"/>
</dbReference>
<dbReference type="Proteomes" id="UP000215005">
    <property type="component" value="Chromosome"/>
</dbReference>
<evidence type="ECO:0000256" key="2">
    <source>
        <dbReference type="ARBA" id="ARBA00022692"/>
    </source>
</evidence>
<keyword evidence="3 5" id="KW-1133">Transmembrane helix</keyword>
<dbReference type="GO" id="GO:0016020">
    <property type="term" value="C:membrane"/>
    <property type="evidence" value="ECO:0007669"/>
    <property type="project" value="UniProtKB-SubCell"/>
</dbReference>
<evidence type="ECO:0000256" key="4">
    <source>
        <dbReference type="ARBA" id="ARBA00023136"/>
    </source>
</evidence>